<dbReference type="Proteomes" id="UP000789595">
    <property type="component" value="Unassembled WGS sequence"/>
</dbReference>
<comment type="caution">
    <text evidence="1">The sequence shown here is derived from an EMBL/GenBank/DDBJ whole genome shotgun (WGS) entry which is preliminary data.</text>
</comment>
<dbReference type="EMBL" id="CAKKNE010000005">
    <property type="protein sequence ID" value="CAH0375753.1"/>
    <property type="molecule type" value="Genomic_DNA"/>
</dbReference>
<gene>
    <name evidence="1" type="ORF">PECAL_5P02960</name>
</gene>
<name>A0A8J2ST41_9STRA</name>
<proteinExistence type="predicted"/>
<evidence type="ECO:0000313" key="2">
    <source>
        <dbReference type="Proteomes" id="UP000789595"/>
    </source>
</evidence>
<organism evidence="1 2">
    <name type="scientific">Pelagomonas calceolata</name>
    <dbReference type="NCBI Taxonomy" id="35677"/>
    <lineage>
        <taxon>Eukaryota</taxon>
        <taxon>Sar</taxon>
        <taxon>Stramenopiles</taxon>
        <taxon>Ochrophyta</taxon>
        <taxon>Pelagophyceae</taxon>
        <taxon>Pelagomonadales</taxon>
        <taxon>Pelagomonadaceae</taxon>
        <taxon>Pelagomonas</taxon>
    </lineage>
</organism>
<reference evidence="1" key="1">
    <citation type="submission" date="2021-11" db="EMBL/GenBank/DDBJ databases">
        <authorList>
            <consortium name="Genoscope - CEA"/>
            <person name="William W."/>
        </authorList>
    </citation>
    <scope>NUCLEOTIDE SEQUENCE</scope>
</reference>
<sequence>MADDWGQSAPTTEETPNYVLPQSLKRPAILDFRDPTMEGQAKALHALEIRRVCALAESVLRDEAWVRNLPPSYDDPLNGLTVSVAEEPCKIARGVPFETVFTVCRAGCAKRYAKILKAVVDVTADDVVDMVRSQLSTDDAPDLHHVYGYIEGMERAVATPYVPDEEPVEEPTYMTETGASLPNPDAEEHYLVDMVCDPASLPGPIRRALMLQGKT</sequence>
<keyword evidence="2" id="KW-1185">Reference proteome</keyword>
<accession>A0A8J2ST41</accession>
<protein>
    <submittedName>
        <fullName evidence="1">Uncharacterized protein</fullName>
    </submittedName>
</protein>
<evidence type="ECO:0000313" key="1">
    <source>
        <dbReference type="EMBL" id="CAH0375753.1"/>
    </source>
</evidence>
<dbReference type="AlphaFoldDB" id="A0A8J2ST41"/>